<evidence type="ECO:0000313" key="2">
    <source>
        <dbReference type="EMBL" id="MPM71234.1"/>
    </source>
</evidence>
<proteinExistence type="predicted"/>
<organism evidence="2">
    <name type="scientific">bioreactor metagenome</name>
    <dbReference type="NCBI Taxonomy" id="1076179"/>
    <lineage>
        <taxon>unclassified sequences</taxon>
        <taxon>metagenomes</taxon>
        <taxon>ecological metagenomes</taxon>
    </lineage>
</organism>
<dbReference type="PROSITE" id="PS51094">
    <property type="entry name" value="PTS_EIIA_TYPE_2"/>
    <property type="match status" value="1"/>
</dbReference>
<comment type="caution">
    <text evidence="2">The sequence shown here is derived from an EMBL/GenBank/DDBJ whole genome shotgun (WGS) entry which is preliminary data.</text>
</comment>
<sequence>MVNKTQLAMWVNIEPVKWTKYKVHVVIMFALSEKDMKNSKKILETAFSFIHSKDKVEELILAKNKKELEKIIFEGEQNGK</sequence>
<dbReference type="Pfam" id="PF00359">
    <property type="entry name" value="PTS_EIIA_2"/>
    <property type="match status" value="1"/>
</dbReference>
<dbReference type="InterPro" id="IPR002178">
    <property type="entry name" value="PTS_EIIA_type-2_dom"/>
</dbReference>
<accession>A0A645C8S8</accession>
<dbReference type="AlphaFoldDB" id="A0A645C8S8"/>
<dbReference type="Gene3D" id="3.40.930.10">
    <property type="entry name" value="Mannitol-specific EII, Chain A"/>
    <property type="match status" value="1"/>
</dbReference>
<protein>
    <recommendedName>
        <fullName evidence="1">PTS EIIA type-2 domain-containing protein</fullName>
    </recommendedName>
</protein>
<dbReference type="SUPFAM" id="SSF55804">
    <property type="entry name" value="Phoshotransferase/anion transport protein"/>
    <property type="match status" value="1"/>
</dbReference>
<feature type="domain" description="PTS EIIA type-2" evidence="1">
    <location>
        <begin position="1"/>
        <end position="75"/>
    </location>
</feature>
<name>A0A645C8S8_9ZZZZ</name>
<dbReference type="EMBL" id="VSSQ01023976">
    <property type="protein sequence ID" value="MPM71234.1"/>
    <property type="molecule type" value="Genomic_DNA"/>
</dbReference>
<gene>
    <name evidence="2" type="ORF">SDC9_118197</name>
</gene>
<evidence type="ECO:0000259" key="1">
    <source>
        <dbReference type="PROSITE" id="PS51094"/>
    </source>
</evidence>
<reference evidence="2" key="1">
    <citation type="submission" date="2019-08" db="EMBL/GenBank/DDBJ databases">
        <authorList>
            <person name="Kucharzyk K."/>
            <person name="Murdoch R.W."/>
            <person name="Higgins S."/>
            <person name="Loffler F."/>
        </authorList>
    </citation>
    <scope>NUCLEOTIDE SEQUENCE</scope>
</reference>
<dbReference type="InterPro" id="IPR016152">
    <property type="entry name" value="PTrfase/Anion_transptr"/>
</dbReference>